<evidence type="ECO:0000256" key="1">
    <source>
        <dbReference type="ARBA" id="ARBA00001947"/>
    </source>
</evidence>
<dbReference type="AlphaFoldDB" id="A0A0P6WCW6"/>
<evidence type="ECO:0000256" key="4">
    <source>
        <dbReference type="ARBA" id="ARBA00022801"/>
    </source>
</evidence>
<comment type="caution">
    <text evidence="11">The sequence shown here is derived from an EMBL/GenBank/DDBJ whole genome shotgun (WGS) entry which is preliminary data.</text>
</comment>
<reference evidence="11 12" key="2">
    <citation type="submission" date="2015-10" db="EMBL/GenBank/DDBJ databases">
        <title>Draft Genome Sequence of Prosthecomicrobium hirschii ATCC 27832.</title>
        <authorList>
            <person name="Daniel J."/>
            <person name="Givan S.A."/>
            <person name="Brun Y.V."/>
            <person name="Brown P.J."/>
        </authorList>
    </citation>
    <scope>NUCLEOTIDE SEQUENCE [LARGE SCALE GENOMIC DNA]</scope>
    <source>
        <strain evidence="11 12">16</strain>
    </source>
</reference>
<evidence type="ECO:0000256" key="6">
    <source>
        <dbReference type="ARBA" id="ARBA00023049"/>
    </source>
</evidence>
<sequence>MAAAGGLRGRSYAAARLFLVGLLASFAAREADAQAPGSVRSPTGPGQAGQPTGIGQPTGVVQPIGAGQQAGTGQQTGPGPQTGRSGAPSANSPAATLPATAGVPSPGPTIATGPAAAGPAATPGAGAGATVDPAAAVVERQRQTQSELDALARDIRTSEEREAQIRLEIEGLERDRTRISAQLVETAARVRGLEDAVSATEARIGTLDGDTARIRRSLADRRAVLADVLAALQRIGRKPPPALLVRPEDALASVRSAILVGALLPELRREAEILIADLDRMVRLRDQSAAERDRFKSDMLALAEERSRLELLFEQRRRSRLDQQKKLDDERRRSQELAGKATSLKDLVTRLELEIDGARRAAEAARRAEDEARAHPPAKDQKSVTAALQDPGRLQPALPFSEARGRLPMPAAGIRLKGFGDDDGLGGTIRGIQIATRPDARVSSPCDGWILFAGSFRSYGKLLIINGGGGYHVVLAGMDRIDVEIGQFVLAGEPVGSMGSRRLASAAVGPGPSGTSGPGGAGAALSGQTDAMPGQPVLYVEFRKENSPIDPTPWWGHSRDEKVRG</sequence>
<feature type="chain" id="PRO_5006132274" description="M23ase beta-sheet core domain-containing protein" evidence="9">
    <location>
        <begin position="28"/>
        <end position="565"/>
    </location>
</feature>
<dbReference type="CDD" id="cd12797">
    <property type="entry name" value="M23_peptidase"/>
    <property type="match status" value="1"/>
</dbReference>
<feature type="region of interest" description="Disordered" evidence="8">
    <location>
        <begin position="31"/>
        <end position="131"/>
    </location>
</feature>
<dbReference type="Gene3D" id="2.70.70.10">
    <property type="entry name" value="Glucose Permease (Domain IIA)"/>
    <property type="match status" value="1"/>
</dbReference>
<evidence type="ECO:0000313" key="12">
    <source>
        <dbReference type="Proteomes" id="UP000048984"/>
    </source>
</evidence>
<gene>
    <name evidence="11" type="ORF">ABB55_10160</name>
</gene>
<reference evidence="11 12" key="1">
    <citation type="submission" date="2015-09" db="EMBL/GenBank/DDBJ databases">
        <authorList>
            <person name="Jackson K.R."/>
            <person name="Lunt B.L."/>
            <person name="Fisher J.N.B."/>
            <person name="Gardner A.V."/>
            <person name="Bailey M.E."/>
            <person name="Deus L.M."/>
            <person name="Earl A.S."/>
            <person name="Gibby P.D."/>
            <person name="Hartmann K.A."/>
            <person name="Liu J.E."/>
            <person name="Manci A.M."/>
            <person name="Nielsen D.A."/>
            <person name="Solomon M.B."/>
            <person name="Breakwell D.P."/>
            <person name="Burnett S.H."/>
            <person name="Grose J.H."/>
        </authorList>
    </citation>
    <scope>NUCLEOTIDE SEQUENCE [LARGE SCALE GENOMIC DNA]</scope>
    <source>
        <strain evidence="11 12">16</strain>
    </source>
</reference>
<dbReference type="InterPro" id="IPR011055">
    <property type="entry name" value="Dup_hybrid_motif"/>
</dbReference>
<evidence type="ECO:0000256" key="8">
    <source>
        <dbReference type="SAM" id="MobiDB-lite"/>
    </source>
</evidence>
<keyword evidence="6" id="KW-0482">Metalloprotease</keyword>
<feature type="region of interest" description="Disordered" evidence="8">
    <location>
        <begin position="546"/>
        <end position="565"/>
    </location>
</feature>
<evidence type="ECO:0000256" key="5">
    <source>
        <dbReference type="ARBA" id="ARBA00022833"/>
    </source>
</evidence>
<evidence type="ECO:0000256" key="7">
    <source>
        <dbReference type="SAM" id="Coils"/>
    </source>
</evidence>
<feature type="compositionally biased region" description="Low complexity" evidence="8">
    <location>
        <begin position="42"/>
        <end position="67"/>
    </location>
</feature>
<proteinExistence type="predicted"/>
<evidence type="ECO:0000256" key="3">
    <source>
        <dbReference type="ARBA" id="ARBA00022723"/>
    </source>
</evidence>
<organism evidence="11 12">
    <name type="scientific">Prosthecodimorpha hirschii</name>
    <dbReference type="NCBI Taxonomy" id="665126"/>
    <lineage>
        <taxon>Bacteria</taxon>
        <taxon>Pseudomonadati</taxon>
        <taxon>Pseudomonadota</taxon>
        <taxon>Alphaproteobacteria</taxon>
        <taxon>Hyphomicrobiales</taxon>
        <taxon>Ancalomicrobiaceae</taxon>
        <taxon>Prosthecodimorpha</taxon>
    </lineage>
</organism>
<evidence type="ECO:0000259" key="10">
    <source>
        <dbReference type="Pfam" id="PF01551"/>
    </source>
</evidence>
<dbReference type="Proteomes" id="UP000048984">
    <property type="component" value="Unassembled WGS sequence"/>
</dbReference>
<keyword evidence="9" id="KW-0732">Signal</keyword>
<dbReference type="EMBL" id="LJYW01000001">
    <property type="protein sequence ID" value="KPL52541.1"/>
    <property type="molecule type" value="Genomic_DNA"/>
</dbReference>
<keyword evidence="7" id="KW-0175">Coiled coil</keyword>
<keyword evidence="5" id="KW-0862">Zinc</keyword>
<dbReference type="SUPFAM" id="SSF51261">
    <property type="entry name" value="Duplicated hybrid motif"/>
    <property type="match status" value="1"/>
</dbReference>
<feature type="compositionally biased region" description="Low complexity" evidence="8">
    <location>
        <begin position="108"/>
        <end position="131"/>
    </location>
</feature>
<dbReference type="InterPro" id="IPR050570">
    <property type="entry name" value="Cell_wall_metabolism_enzyme"/>
</dbReference>
<dbReference type="Pfam" id="PF01551">
    <property type="entry name" value="Peptidase_M23"/>
    <property type="match status" value="1"/>
</dbReference>
<feature type="region of interest" description="Disordered" evidence="8">
    <location>
        <begin position="503"/>
        <end position="530"/>
    </location>
</feature>
<dbReference type="PANTHER" id="PTHR21666">
    <property type="entry name" value="PEPTIDASE-RELATED"/>
    <property type="match status" value="1"/>
</dbReference>
<keyword evidence="12" id="KW-1185">Reference proteome</keyword>
<feature type="compositionally biased region" description="Gly residues" evidence="8">
    <location>
        <begin position="511"/>
        <end position="522"/>
    </location>
</feature>
<protein>
    <recommendedName>
        <fullName evidence="10">M23ase beta-sheet core domain-containing protein</fullName>
    </recommendedName>
</protein>
<keyword evidence="2" id="KW-0645">Protease</keyword>
<dbReference type="GO" id="GO:0046872">
    <property type="term" value="F:metal ion binding"/>
    <property type="evidence" value="ECO:0007669"/>
    <property type="project" value="UniProtKB-KW"/>
</dbReference>
<feature type="domain" description="M23ase beta-sheet core" evidence="10">
    <location>
        <begin position="430"/>
        <end position="504"/>
    </location>
</feature>
<name>A0A0P6WCW6_9HYPH</name>
<dbReference type="PANTHER" id="PTHR21666:SF288">
    <property type="entry name" value="CELL DIVISION PROTEIN YTFB"/>
    <property type="match status" value="1"/>
</dbReference>
<feature type="coiled-coil region" evidence="7">
    <location>
        <begin position="141"/>
        <end position="175"/>
    </location>
</feature>
<evidence type="ECO:0000256" key="9">
    <source>
        <dbReference type="SAM" id="SignalP"/>
    </source>
</evidence>
<comment type="cofactor">
    <cofactor evidence="1">
        <name>Zn(2+)</name>
        <dbReference type="ChEBI" id="CHEBI:29105"/>
    </cofactor>
</comment>
<evidence type="ECO:0000313" key="11">
    <source>
        <dbReference type="EMBL" id="KPL52541.1"/>
    </source>
</evidence>
<keyword evidence="4" id="KW-0378">Hydrolase</keyword>
<dbReference type="GO" id="GO:0004222">
    <property type="term" value="F:metalloendopeptidase activity"/>
    <property type="evidence" value="ECO:0007669"/>
    <property type="project" value="TreeGrafter"/>
</dbReference>
<feature type="signal peptide" evidence="9">
    <location>
        <begin position="1"/>
        <end position="27"/>
    </location>
</feature>
<dbReference type="InterPro" id="IPR016047">
    <property type="entry name" value="M23ase_b-sheet_dom"/>
</dbReference>
<dbReference type="STRING" id="665126.ABB55_10160"/>
<feature type="compositionally biased region" description="Basic and acidic residues" evidence="8">
    <location>
        <begin position="364"/>
        <end position="382"/>
    </location>
</feature>
<feature type="region of interest" description="Disordered" evidence="8">
    <location>
        <begin position="364"/>
        <end position="391"/>
    </location>
</feature>
<dbReference type="GO" id="GO:0006508">
    <property type="term" value="P:proteolysis"/>
    <property type="evidence" value="ECO:0007669"/>
    <property type="project" value="UniProtKB-KW"/>
</dbReference>
<keyword evidence="3" id="KW-0479">Metal-binding</keyword>
<accession>A0A0P6WCW6</accession>
<evidence type="ECO:0000256" key="2">
    <source>
        <dbReference type="ARBA" id="ARBA00022670"/>
    </source>
</evidence>